<keyword evidence="2" id="KW-0698">rRNA processing</keyword>
<dbReference type="InterPro" id="IPR020094">
    <property type="entry name" value="TruA/RsuA/RluB/E/F_N"/>
</dbReference>
<feature type="region of interest" description="Disordered" evidence="9">
    <location>
        <begin position="282"/>
        <end position="340"/>
    </location>
</feature>
<dbReference type="SUPFAM" id="SSF55174">
    <property type="entry name" value="Alpha-L RNA-binding motif"/>
    <property type="match status" value="1"/>
</dbReference>
<evidence type="ECO:0000256" key="3">
    <source>
        <dbReference type="ARBA" id="ARBA00022884"/>
    </source>
</evidence>
<evidence type="ECO:0000256" key="1">
    <source>
        <dbReference type="ARBA" id="ARBA00008348"/>
    </source>
</evidence>
<dbReference type="PROSITE" id="PS50889">
    <property type="entry name" value="S4"/>
    <property type="match status" value="1"/>
</dbReference>
<keyword evidence="3 7" id="KW-0694">RNA-binding</keyword>
<dbReference type="InterPro" id="IPR000748">
    <property type="entry name" value="PsdUridine_synth_RsuA/RluB/E/F"/>
</dbReference>
<comment type="catalytic activity">
    <reaction evidence="5">
        <text>uridine(2605) in 23S rRNA = pseudouridine(2605) in 23S rRNA</text>
        <dbReference type="Rhea" id="RHEA:42520"/>
        <dbReference type="Rhea" id="RHEA-COMP:10095"/>
        <dbReference type="Rhea" id="RHEA-COMP:10096"/>
        <dbReference type="ChEBI" id="CHEBI:65314"/>
        <dbReference type="ChEBI" id="CHEBI:65315"/>
        <dbReference type="EC" id="5.4.99.22"/>
    </reaction>
</comment>
<dbReference type="OrthoDB" id="9807213at2"/>
<dbReference type="SUPFAM" id="SSF55120">
    <property type="entry name" value="Pseudouridine synthase"/>
    <property type="match status" value="1"/>
</dbReference>
<dbReference type="eggNOG" id="COG1187">
    <property type="taxonomic scope" value="Bacteria"/>
</dbReference>
<dbReference type="InterPro" id="IPR018496">
    <property type="entry name" value="PsdUridine_synth_RsuA/RluB_CS"/>
</dbReference>
<dbReference type="PANTHER" id="PTHR47683">
    <property type="entry name" value="PSEUDOURIDINE SYNTHASE FAMILY PROTEIN-RELATED"/>
    <property type="match status" value="1"/>
</dbReference>
<dbReference type="InterPro" id="IPR020103">
    <property type="entry name" value="PsdUridine_synth_cat_dom_sf"/>
</dbReference>
<keyword evidence="12" id="KW-1185">Reference proteome</keyword>
<dbReference type="CDD" id="cd00165">
    <property type="entry name" value="S4"/>
    <property type="match status" value="1"/>
</dbReference>
<evidence type="ECO:0000313" key="11">
    <source>
        <dbReference type="EMBL" id="EFY06089.1"/>
    </source>
</evidence>
<dbReference type="Gene3D" id="3.30.70.1560">
    <property type="entry name" value="Alpha-L RNA-binding motif"/>
    <property type="match status" value="1"/>
</dbReference>
<dbReference type="NCBIfam" id="TIGR00093">
    <property type="entry name" value="pseudouridine synthase"/>
    <property type="match status" value="1"/>
</dbReference>
<proteinExistence type="inferred from homology"/>
<dbReference type="Gene3D" id="3.30.70.580">
    <property type="entry name" value="Pseudouridine synthase I, catalytic domain, N-terminal subdomain"/>
    <property type="match status" value="1"/>
</dbReference>
<dbReference type="EC" id="5.4.99.-" evidence="8"/>
<dbReference type="Pfam" id="PF00849">
    <property type="entry name" value="PseudoU_synth_2"/>
    <property type="match status" value="1"/>
</dbReference>
<name>E8LN28_SUCHY</name>
<dbReference type="CDD" id="cd02556">
    <property type="entry name" value="PseudoU_synth_RluB"/>
    <property type="match status" value="1"/>
</dbReference>
<keyword evidence="4 8" id="KW-0413">Isomerase</keyword>
<evidence type="ECO:0000256" key="8">
    <source>
        <dbReference type="RuleBase" id="RU003887"/>
    </source>
</evidence>
<dbReference type="InterPro" id="IPR006145">
    <property type="entry name" value="PsdUridine_synth_RsuA/RluA"/>
</dbReference>
<evidence type="ECO:0000256" key="5">
    <source>
        <dbReference type="ARBA" id="ARBA00036944"/>
    </source>
</evidence>
<comment type="similarity">
    <text evidence="1 8">Belongs to the pseudouridine synthase RsuA family.</text>
</comment>
<sequence>MSEKLQKVLARQGLGSRRELDALIAAGRVEVNGKVAAVGDRVEGPLTVKIDGKVVLTPLSEKPKCRVLMYYKPEGEVTTYKDPEDRPTVFDHLPRPDGGRWIYVGRLDLNTSGLLLFTTDGELANALMHPSKEIERVYAARIYGEVTDKQIAALKQGVMLEDGKASFDKVVFVGGEGRNQWYHVSLKEGRNREVRRLWEAVGLQVSRLIRIRYAGVDLDNKLRAGKYRELTLSEINNLRAAVGLKALESSEIARTSLASMSNDKKHALEKFAKHKANIKAAGRKALNASHNPFRKGRADDKDRNPYGSRSGKYVYGDAKRSSYGRKDNGRFAKRFSKNDR</sequence>
<dbReference type="GO" id="GO:0000455">
    <property type="term" value="P:enzyme-directed rRNA pseudouridine synthesis"/>
    <property type="evidence" value="ECO:0007669"/>
    <property type="project" value="UniProtKB-ARBA"/>
</dbReference>
<feature type="compositionally biased region" description="Basic and acidic residues" evidence="9">
    <location>
        <begin position="317"/>
        <end position="340"/>
    </location>
</feature>
<dbReference type="GO" id="GO:0160139">
    <property type="term" value="F:23S rRNA pseudouridine(2605) synthase activity"/>
    <property type="evidence" value="ECO:0007669"/>
    <property type="project" value="UniProtKB-EC"/>
</dbReference>
<dbReference type="STRING" id="762983.HMPREF9444_02181"/>
<dbReference type="RefSeq" id="WP_009144316.1">
    <property type="nucleotide sequence ID" value="NZ_GL831075.1"/>
</dbReference>
<evidence type="ECO:0000256" key="9">
    <source>
        <dbReference type="SAM" id="MobiDB-lite"/>
    </source>
</evidence>
<dbReference type="GO" id="GO:0003723">
    <property type="term" value="F:RNA binding"/>
    <property type="evidence" value="ECO:0007669"/>
    <property type="project" value="UniProtKB-KW"/>
</dbReference>
<dbReference type="AlphaFoldDB" id="E8LN28"/>
<evidence type="ECO:0000256" key="6">
    <source>
        <dbReference type="ARBA" id="ARBA00037383"/>
    </source>
</evidence>
<dbReference type="FunFam" id="3.30.70.580:FF:000009">
    <property type="entry name" value="Pseudouridine synthase"/>
    <property type="match status" value="1"/>
</dbReference>
<dbReference type="FunFam" id="3.30.70.1560:FF:000001">
    <property type="entry name" value="Pseudouridine synthase"/>
    <property type="match status" value="1"/>
</dbReference>
<dbReference type="SMART" id="SM00363">
    <property type="entry name" value="S4"/>
    <property type="match status" value="1"/>
</dbReference>
<evidence type="ECO:0000256" key="4">
    <source>
        <dbReference type="ARBA" id="ARBA00023235"/>
    </source>
</evidence>
<gene>
    <name evidence="11" type="ORF">HMPREF9444_02181</name>
</gene>
<accession>E8LN28</accession>
<dbReference type="Proteomes" id="UP000018458">
    <property type="component" value="Unassembled WGS sequence"/>
</dbReference>
<dbReference type="NCBIfam" id="NF007976">
    <property type="entry name" value="PRK10700.1"/>
    <property type="match status" value="1"/>
</dbReference>
<dbReference type="Pfam" id="PF01479">
    <property type="entry name" value="S4"/>
    <property type="match status" value="1"/>
</dbReference>
<dbReference type="InterPro" id="IPR042092">
    <property type="entry name" value="PsdUridine_s_RsuA/RluB/E/F_cat"/>
</dbReference>
<comment type="function">
    <text evidence="6">Responsible for synthesis of pseudouridine from uracil-2605 in 23S ribosomal RNA.</text>
</comment>
<reference evidence="11 12" key="1">
    <citation type="submission" date="2011-01" db="EMBL/GenBank/DDBJ databases">
        <authorList>
            <person name="Weinstock G."/>
            <person name="Sodergren E."/>
            <person name="Clifton S."/>
            <person name="Fulton L."/>
            <person name="Fulton B."/>
            <person name="Courtney L."/>
            <person name="Fronick C."/>
            <person name="Harrison M."/>
            <person name="Strong C."/>
            <person name="Farmer C."/>
            <person name="Delahaunty K."/>
            <person name="Markovic C."/>
            <person name="Hall O."/>
            <person name="Minx P."/>
            <person name="Tomlinson C."/>
            <person name="Mitreva M."/>
            <person name="Hou S."/>
            <person name="Chen J."/>
            <person name="Wollam A."/>
            <person name="Pepin K.H."/>
            <person name="Johnson M."/>
            <person name="Bhonagiri V."/>
            <person name="Zhang X."/>
            <person name="Suruliraj S."/>
            <person name="Warren W."/>
            <person name="Chinwalla A."/>
            <person name="Mardis E.R."/>
            <person name="Wilson R.K."/>
        </authorList>
    </citation>
    <scope>NUCLEOTIDE SEQUENCE [LARGE SCALE GENOMIC DNA]</scope>
    <source>
        <strain evidence="12">DSM 22608 / JCM 16073 / KCTC 15190 / YIT 12066</strain>
    </source>
</reference>
<dbReference type="GO" id="GO:0005829">
    <property type="term" value="C:cytosol"/>
    <property type="evidence" value="ECO:0007669"/>
    <property type="project" value="UniProtKB-ARBA"/>
</dbReference>
<feature type="domain" description="RNA-binding S4" evidence="10">
    <location>
        <begin position="3"/>
        <end position="63"/>
    </location>
</feature>
<evidence type="ECO:0000313" key="12">
    <source>
        <dbReference type="Proteomes" id="UP000018458"/>
    </source>
</evidence>
<dbReference type="InterPro" id="IPR002942">
    <property type="entry name" value="S4_RNA-bd"/>
</dbReference>
<comment type="caution">
    <text evidence="11">The sequence shown here is derived from an EMBL/GenBank/DDBJ whole genome shotgun (WGS) entry which is preliminary data.</text>
</comment>
<dbReference type="HOGENOM" id="CLU_024979_1_1_6"/>
<evidence type="ECO:0000256" key="2">
    <source>
        <dbReference type="ARBA" id="ARBA00022552"/>
    </source>
</evidence>
<evidence type="ECO:0000259" key="10">
    <source>
        <dbReference type="SMART" id="SM00363"/>
    </source>
</evidence>
<organism evidence="11 12">
    <name type="scientific">Succinatimonas hippei (strain DSM 22608 / JCM 16073 / KCTC 15190 / YIT 12066)</name>
    <dbReference type="NCBI Taxonomy" id="762983"/>
    <lineage>
        <taxon>Bacteria</taxon>
        <taxon>Pseudomonadati</taxon>
        <taxon>Pseudomonadota</taxon>
        <taxon>Gammaproteobacteria</taxon>
        <taxon>Aeromonadales</taxon>
        <taxon>Succinivibrionaceae</taxon>
        <taxon>Succinatimonas</taxon>
    </lineage>
</organism>
<dbReference type="PROSITE" id="PS01149">
    <property type="entry name" value="PSI_RSU"/>
    <property type="match status" value="1"/>
</dbReference>
<evidence type="ECO:0000256" key="7">
    <source>
        <dbReference type="PROSITE-ProRule" id="PRU00182"/>
    </source>
</evidence>
<dbReference type="InterPro" id="IPR050343">
    <property type="entry name" value="RsuA_PseudoU_synthase"/>
</dbReference>
<dbReference type="PANTHER" id="PTHR47683:SF3">
    <property type="entry name" value="RIBOSOMAL LARGE SUBUNIT PSEUDOURIDINE SYNTHASE B"/>
    <property type="match status" value="1"/>
</dbReference>
<dbReference type="Gene3D" id="3.10.290.10">
    <property type="entry name" value="RNA-binding S4 domain"/>
    <property type="match status" value="1"/>
</dbReference>
<dbReference type="EMBL" id="AEVO01000156">
    <property type="protein sequence ID" value="EFY06089.1"/>
    <property type="molecule type" value="Genomic_DNA"/>
</dbReference>
<dbReference type="InterPro" id="IPR036986">
    <property type="entry name" value="S4_RNA-bd_sf"/>
</dbReference>
<protein>
    <recommendedName>
        <fullName evidence="8">Pseudouridine synthase</fullName>
        <ecNumber evidence="8">5.4.99.-</ecNumber>
    </recommendedName>
</protein>
<dbReference type="FunFam" id="3.10.290.10:FF:000003">
    <property type="entry name" value="Pseudouridine synthase"/>
    <property type="match status" value="1"/>
</dbReference>